<gene>
    <name evidence="1" type="ORF">ASZ90_019644</name>
</gene>
<reference evidence="1" key="1">
    <citation type="journal article" date="2015" name="Proc. Natl. Acad. Sci. U.S.A.">
        <title>Networks of energetic and metabolic interactions define dynamics in microbial communities.</title>
        <authorList>
            <person name="Embree M."/>
            <person name="Liu J.K."/>
            <person name="Al-Bassam M.M."/>
            <person name="Zengler K."/>
        </authorList>
    </citation>
    <scope>NUCLEOTIDE SEQUENCE</scope>
</reference>
<comment type="caution">
    <text evidence="1">The sequence shown here is derived from an EMBL/GenBank/DDBJ whole genome shotgun (WGS) entry which is preliminary data.</text>
</comment>
<evidence type="ECO:0000313" key="1">
    <source>
        <dbReference type="EMBL" id="KUG02961.1"/>
    </source>
</evidence>
<organism evidence="1">
    <name type="scientific">hydrocarbon metagenome</name>
    <dbReference type="NCBI Taxonomy" id="938273"/>
    <lineage>
        <taxon>unclassified sequences</taxon>
        <taxon>metagenomes</taxon>
        <taxon>ecological metagenomes</taxon>
    </lineage>
</organism>
<name>A0A0W8E3F1_9ZZZZ</name>
<proteinExistence type="predicted"/>
<accession>A0A0W8E3F1</accession>
<dbReference type="EMBL" id="LNQE01001899">
    <property type="protein sequence ID" value="KUG02961.1"/>
    <property type="molecule type" value="Genomic_DNA"/>
</dbReference>
<sequence>MKKMKILALVMVFAFAALGGAYAVWTDNVTATDTLNTGTVDINWIVSDTNPAFSSDPEAGETVIEGDPGSPATDDQWVPLGYQHGYRHGWVDIGYGWWGEPAPAPYTGTWNGMSYGYWIPGSEGTDPTDPTTVPGDPVLDYKADDNPNEAKDVGAKLVVLNDGVLKMTINNGYPGYNAYVIAELKNEGTIPVTINDVEITGDDKVDIVITEVESASADAAEVSDDLYGVVIDPGQSIFVKFDETVKDLPNEDQDGTFVSNIKINAIQWNAFEYDLFSSTDV</sequence>
<protein>
    <submittedName>
        <fullName evidence="1">Uncharacterized protein</fullName>
    </submittedName>
</protein>
<dbReference type="AlphaFoldDB" id="A0A0W8E3F1"/>